<dbReference type="GO" id="GO:0005634">
    <property type="term" value="C:nucleus"/>
    <property type="evidence" value="ECO:0000318"/>
    <property type="project" value="GO_Central"/>
</dbReference>
<evidence type="ECO:0000313" key="3">
    <source>
        <dbReference type="Proteomes" id="UP000790787"/>
    </source>
</evidence>
<dbReference type="RefSeq" id="XP_016470045.1">
    <property type="nucleotide sequence ID" value="XM_016614559.1"/>
</dbReference>
<feature type="region of interest" description="Disordered" evidence="1">
    <location>
        <begin position="102"/>
        <end position="128"/>
    </location>
</feature>
<feature type="domain" description="5'-3' DNA helicase ZGRF1-like N-terminal" evidence="2">
    <location>
        <begin position="304"/>
        <end position="381"/>
    </location>
</feature>
<feature type="region of interest" description="Disordered" evidence="1">
    <location>
        <begin position="734"/>
        <end position="757"/>
    </location>
</feature>
<feature type="domain" description="5'-3' DNA helicase ZGRF1-like N-terminal" evidence="2">
    <location>
        <begin position="4"/>
        <end position="79"/>
    </location>
</feature>
<keyword evidence="3" id="KW-1185">Reference proteome</keyword>
<dbReference type="GO" id="GO:0006302">
    <property type="term" value="P:double-strand break repair"/>
    <property type="evidence" value="ECO:0000318"/>
    <property type="project" value="GO_Central"/>
</dbReference>
<feature type="domain" description="5'-3' DNA helicase ZGRF1-like N-terminal" evidence="2">
    <location>
        <begin position="160"/>
        <end position="237"/>
    </location>
</feature>
<protein>
    <submittedName>
        <fullName evidence="4">Uncharacterized protein LOC107792351 isoform X1</fullName>
    </submittedName>
    <submittedName>
        <fullName evidence="4">Uncharacterized protein isoform X1</fullName>
    </submittedName>
</protein>
<dbReference type="KEGG" id="nta:107792351"/>
<dbReference type="PaxDb" id="4097-A0A1S4A0C8"/>
<name>A0A1S4A0C8_TOBAC</name>
<proteinExistence type="predicted"/>
<feature type="region of interest" description="Disordered" evidence="1">
    <location>
        <begin position="488"/>
        <end position="507"/>
    </location>
</feature>
<dbReference type="AlphaFoldDB" id="A0A1S4A0C8"/>
<feature type="compositionally biased region" description="Polar residues" evidence="1">
    <location>
        <begin position="742"/>
        <end position="752"/>
    </location>
</feature>
<dbReference type="STRING" id="4097.A0A1S4A0C8"/>
<dbReference type="Proteomes" id="UP000790787">
    <property type="component" value="Chromosome 1"/>
</dbReference>
<dbReference type="OrthoDB" id="6513042at2759"/>
<evidence type="ECO:0000256" key="1">
    <source>
        <dbReference type="SAM" id="MobiDB-lite"/>
    </source>
</evidence>
<dbReference type="Pfam" id="PF10382">
    <property type="entry name" value="ZGRF1-like_N"/>
    <property type="match status" value="4"/>
</dbReference>
<evidence type="ECO:0000259" key="2">
    <source>
        <dbReference type="Pfam" id="PF10382"/>
    </source>
</evidence>
<organism evidence="3 4">
    <name type="scientific">Nicotiana tabacum</name>
    <name type="common">Common tobacco</name>
    <dbReference type="NCBI Taxonomy" id="4097"/>
    <lineage>
        <taxon>Eukaryota</taxon>
        <taxon>Viridiplantae</taxon>
        <taxon>Streptophyta</taxon>
        <taxon>Embryophyta</taxon>
        <taxon>Tracheophyta</taxon>
        <taxon>Spermatophyta</taxon>
        <taxon>Magnoliopsida</taxon>
        <taxon>eudicotyledons</taxon>
        <taxon>Gunneridae</taxon>
        <taxon>Pentapetalae</taxon>
        <taxon>asterids</taxon>
        <taxon>lamiids</taxon>
        <taxon>Solanales</taxon>
        <taxon>Solanaceae</taxon>
        <taxon>Nicotianoideae</taxon>
        <taxon>Nicotianeae</taxon>
        <taxon>Nicotiana</taxon>
    </lineage>
</organism>
<dbReference type="PANTHER" id="PTHR28535:SF1">
    <property type="entry name" value="PROTEIN ZGRF1"/>
    <property type="match status" value="1"/>
</dbReference>
<dbReference type="RefSeq" id="XP_016470045.1">
    <property type="nucleotide sequence ID" value="XM_016614559.2"/>
</dbReference>
<accession>A0A1S4A0C8</accession>
<dbReference type="GO" id="GO:0035861">
    <property type="term" value="C:site of double-strand break"/>
    <property type="evidence" value="ECO:0000318"/>
    <property type="project" value="GO_Central"/>
</dbReference>
<reference evidence="3" key="1">
    <citation type="journal article" date="2014" name="Nat. Commun.">
        <title>The tobacco genome sequence and its comparison with those of tomato and potato.</title>
        <authorList>
            <person name="Sierro N."/>
            <person name="Battey J.N."/>
            <person name="Ouadi S."/>
            <person name="Bakaher N."/>
            <person name="Bovet L."/>
            <person name="Willig A."/>
            <person name="Goepfert S."/>
            <person name="Peitsch M.C."/>
            <person name="Ivanov N.V."/>
        </authorList>
    </citation>
    <scope>NUCLEOTIDE SEQUENCE [LARGE SCALE GENOMIC DNA]</scope>
</reference>
<feature type="domain" description="5'-3' DNA helicase ZGRF1-like N-terminal" evidence="2">
    <location>
        <begin position="416"/>
        <end position="490"/>
    </location>
</feature>
<dbReference type="InterPro" id="IPR052800">
    <property type="entry name" value="DNA_Repair_Helicase_ZGRF1"/>
</dbReference>
<gene>
    <name evidence="4" type="primary">LOC107792351</name>
</gene>
<dbReference type="PANTHER" id="PTHR28535">
    <property type="entry name" value="ZINC FINGER GRF-TYPE CONTAINING 1"/>
    <property type="match status" value="1"/>
</dbReference>
<dbReference type="GeneID" id="107792351"/>
<sequence>MGDVKKWSVTYTKHLKQKRKVYHDGFLELQSSNHKAMLYDDCEKLLGIKILKNDDDVKTGETLPFDSYLVDIGDPHGDYKPIPKLNTKLMNKKVPVESGLLHSGKSSAAVDNRKSNLGKRKATPSNLSPSQKIIREFKKSEVCKYGSSPGYLDTTKSSTEEWQVLYTTQITQKAKKFHDGYLRLVMFGSHGKQIMLYDATRRLLDNRFLKKDERIMSGQSVTFDGHLVEIGESEEDQKPPKDIRPQGKHITDIETREPVHGDVGVHNKFPAGCLNKIQLEFKKSEVRKYSSSPGSLDMTKSSTEEWQVLYTTQITQKAKKFHDGILRLVMSGSHGKQIMLYDATRRLLVSRFLKKNESIGSGESVTFDGYLVDIGECEGDQKPLKDISPREKHIKELGKRGPVQGEVAVLNKLLAEWDAMYTTQITQKAKKYNNGILRLSSFGSHQSQVTLLTEEGNILCRKFLKLSEHVTTGTTLNLSNYLVEVGDMRTSPEGKPQTGASSREHAQSDFKISGLDHIKLSRRISSDKPLPNSEPQNVAFSVEHMDSKTASCSVDKTMNCRISRTNSVRAAHEILSILKKPITSKGASTVRDITFAEECQVLQSSSLVCSDIKSQTEEHLLQDFNVKGSSPLHREEQTTMTHSSGRNISEIKVTDASHLDDISQSSDCTGQRVSHTQSLSLSTVLGEMDICLRDVECIVTERPPTAKLKHLVIPESDYKIQAVETLCHDRSNKISETEDASESVSQQDNPSGSVAPLTDVCTLTHASNKPAADNKQMDTQWQEGFSGVIADASNDFLPQFLCHSTEMNSVHDISTYKMDDLPSFDLGF</sequence>
<reference evidence="4" key="2">
    <citation type="submission" date="2025-08" db="UniProtKB">
        <authorList>
            <consortium name="RefSeq"/>
        </authorList>
    </citation>
    <scope>IDENTIFICATION</scope>
    <source>
        <tissue evidence="4">Leaf</tissue>
    </source>
</reference>
<dbReference type="InterPro" id="IPR018838">
    <property type="entry name" value="ZGRF1-like_N"/>
</dbReference>
<evidence type="ECO:0000313" key="4">
    <source>
        <dbReference type="RefSeq" id="XP_016470045.1"/>
    </source>
</evidence>